<proteinExistence type="predicted"/>
<dbReference type="SMART" id="SM00869">
    <property type="entry name" value="Autotransporter"/>
    <property type="match status" value="1"/>
</dbReference>
<evidence type="ECO:0000256" key="1">
    <source>
        <dbReference type="SAM" id="SignalP"/>
    </source>
</evidence>
<keyword evidence="1" id="KW-0732">Signal</keyword>
<dbReference type="Pfam" id="PF03797">
    <property type="entry name" value="Autotransporter"/>
    <property type="match status" value="1"/>
</dbReference>
<name>A0A626VEA6_CAMCO</name>
<feature type="signal peptide" evidence="1">
    <location>
        <begin position="1"/>
        <end position="25"/>
    </location>
</feature>
<dbReference type="NCBIfam" id="TIGR01414">
    <property type="entry name" value="autotrans_barl"/>
    <property type="match status" value="1"/>
</dbReference>
<dbReference type="AlphaFoldDB" id="A0A626VEA6"/>
<accession>A0A626VEA6</accession>
<dbReference type="InterPro" id="IPR036709">
    <property type="entry name" value="Autotransporte_beta_dom_sf"/>
</dbReference>
<comment type="caution">
    <text evidence="3">The sequence shown here is derived from an EMBL/GenBank/DDBJ whole genome shotgun (WGS) entry which is preliminary data.</text>
</comment>
<dbReference type="InterPro" id="IPR005546">
    <property type="entry name" value="Autotransporte_beta"/>
</dbReference>
<reference evidence="3" key="1">
    <citation type="submission" date="2019-10" db="EMBL/GenBank/DDBJ databases">
        <authorList>
            <person name="Ashton P.M."/>
            <person name="Dallman T."/>
            <person name="Nair S."/>
            <person name="De Pinna E."/>
            <person name="Peters T."/>
            <person name="Grant K."/>
        </authorList>
    </citation>
    <scope>NUCLEOTIDE SEQUENCE</scope>
    <source>
        <strain evidence="3">814990</strain>
    </source>
</reference>
<dbReference type="SUPFAM" id="SSF103515">
    <property type="entry name" value="Autotransporter"/>
    <property type="match status" value="1"/>
</dbReference>
<organism evidence="3">
    <name type="scientific">Campylobacter coli</name>
    <dbReference type="NCBI Taxonomy" id="195"/>
    <lineage>
        <taxon>Bacteria</taxon>
        <taxon>Pseudomonadati</taxon>
        <taxon>Campylobacterota</taxon>
        <taxon>Epsilonproteobacteria</taxon>
        <taxon>Campylobacterales</taxon>
        <taxon>Campylobacteraceae</taxon>
        <taxon>Campylobacter</taxon>
    </lineage>
</organism>
<dbReference type="RefSeq" id="WP_230099818.1">
    <property type="nucleotide sequence ID" value="NZ_CAKJUI010000006.1"/>
</dbReference>
<sequence>MKKNASSKILLSLGVATLLYSSAFAQEINLTQSSDVGNYFEENGKDINLKNPDKYKGQDLNIKMGVWDLPNDDYDSADYRLNIDIGKNNTLSFTHNNDQNPVYVTNLNATAKEVKTTDIVLQASAPSVINGNLTMTSSGGGAITEDEKKGSGIILYNGNGAVEGKSANGSLTINGNFTADKTLFAAYGNFVKVNGTANLTNSNFGLMKRSYTDLEANNVVIVQAKDFNENILKANNNAGALLLKFAGDYISTDVQGKDPLEAVTIIDISDEDKYGDGEKGLVDYKLSVQNCGGNKCLVINGGATAAAKDKLVQLQVDIDTIDKLLKNEFDSNQGEEWEQAKETLKKQQAELQTMLEEAKKNGGKIDDEKYIDLVNKNLNLNLSANDKASILALRSITEQLGSIGADLASREGVKLALDIKKDTDNTGKSVSNLNSASSAVNTTMNISNDVSIGSRVAMLNNPFGTYASKMNGLKFAALDSDMRPSYVNEYTNSVWANAFGGANIIDGDSGAMYGATVGVDKQANDDVLWGAYFTYANAKIKDNNLEQKSDNFQLGMYSTINVAPQWELNLKAYAQVSPTKQDNVQIDGAYNSDYTSKFLGLSANAGRVFDFSDNTLFIKPFAGVNYYFSYTPSHTENGAIAKDIDSIKNNSVSVEVGAEFRKYMNENSYIFVTPKIEQFVINSGDDYTANLAVNNAFFTSVEANNKKKTYGQIIVGGNVDFTNQLSMNLGFGAKQILAGKVDNKNETYLSGQVGLKYKF</sequence>
<dbReference type="PROSITE" id="PS51208">
    <property type="entry name" value="AUTOTRANSPORTER"/>
    <property type="match status" value="1"/>
</dbReference>
<dbReference type="GO" id="GO:0019867">
    <property type="term" value="C:outer membrane"/>
    <property type="evidence" value="ECO:0007669"/>
    <property type="project" value="InterPro"/>
</dbReference>
<evidence type="ECO:0000313" key="3">
    <source>
        <dbReference type="EMBL" id="EDB3183054.1"/>
    </source>
</evidence>
<dbReference type="InterPro" id="IPR006315">
    <property type="entry name" value="OM_autotransptr_brl_dom"/>
</dbReference>
<evidence type="ECO:0000259" key="2">
    <source>
        <dbReference type="PROSITE" id="PS51208"/>
    </source>
</evidence>
<feature type="chain" id="PRO_5024880427" evidence="1">
    <location>
        <begin position="26"/>
        <end position="759"/>
    </location>
</feature>
<feature type="domain" description="Autotransporter" evidence="2">
    <location>
        <begin position="487"/>
        <end position="759"/>
    </location>
</feature>
<dbReference type="EMBL" id="AALNCH010000008">
    <property type="protein sequence ID" value="EDB3183054.1"/>
    <property type="molecule type" value="Genomic_DNA"/>
</dbReference>
<gene>
    <name evidence="3" type="ORF">F9W89_07105</name>
</gene>
<protein>
    <submittedName>
        <fullName evidence="3">Autotransporter outer membrane beta-barrel domain-containing protein</fullName>
    </submittedName>
</protein>
<dbReference type="Gene3D" id="2.40.128.130">
    <property type="entry name" value="Autotransporter beta-domain"/>
    <property type="match status" value="1"/>
</dbReference>